<dbReference type="HAMAP" id="MF_01315">
    <property type="entry name" value="Ribosomal_uS13"/>
    <property type="match status" value="1"/>
</dbReference>
<evidence type="ECO:0000256" key="1">
    <source>
        <dbReference type="ARBA" id="ARBA00008080"/>
    </source>
</evidence>
<dbReference type="NCBIfam" id="TIGR03631">
    <property type="entry name" value="uS13_bact"/>
    <property type="match status" value="1"/>
</dbReference>
<dbReference type="PANTHER" id="PTHR10871:SF1">
    <property type="entry name" value="SMALL RIBOSOMAL SUBUNIT PROTEIN US13M"/>
    <property type="match status" value="1"/>
</dbReference>
<dbReference type="InterPro" id="IPR027437">
    <property type="entry name" value="Rbsml_uS13_C"/>
</dbReference>
<evidence type="ECO:0000256" key="4">
    <source>
        <dbReference type="ARBA" id="ARBA00022980"/>
    </source>
</evidence>
<accession>A0A0G1ZFR9</accession>
<evidence type="ECO:0000313" key="10">
    <source>
        <dbReference type="EMBL" id="KKW26727.1"/>
    </source>
</evidence>
<gene>
    <name evidence="7" type="primary">rpsM</name>
    <name evidence="10" type="ORF">VF00_C0002G0052</name>
</gene>
<dbReference type="AlphaFoldDB" id="A0A0G1ZFR9"/>
<evidence type="ECO:0000256" key="2">
    <source>
        <dbReference type="ARBA" id="ARBA00022730"/>
    </source>
</evidence>
<keyword evidence="2 7" id="KW-0699">rRNA-binding</keyword>
<evidence type="ECO:0000256" key="9">
    <source>
        <dbReference type="SAM" id="MobiDB-lite"/>
    </source>
</evidence>
<comment type="subunit">
    <text evidence="7">Part of the 30S ribosomal subunit. Forms a loose heterodimer with protein S19. Forms two bridges to the 50S subunit in the 70S ribosome.</text>
</comment>
<evidence type="ECO:0000256" key="3">
    <source>
        <dbReference type="ARBA" id="ARBA00022884"/>
    </source>
</evidence>
<dbReference type="InterPro" id="IPR001892">
    <property type="entry name" value="Ribosomal_uS13"/>
</dbReference>
<name>A0A0G1ZFR9_UNCK3</name>
<comment type="function">
    <text evidence="7">Located at the top of the head of the 30S subunit, it contacts several helices of the 16S rRNA. In the 70S ribosome it contacts the 23S rRNA (bridge B1a) and protein L5 of the 50S subunit (bridge B1b), connecting the 2 subunits; these bridges are implicated in subunit movement. Contacts the tRNAs in the A and P-sites.</text>
</comment>
<evidence type="ECO:0000313" key="11">
    <source>
        <dbReference type="Proteomes" id="UP000034913"/>
    </source>
</evidence>
<dbReference type="FunFam" id="1.10.8.50:FF:000001">
    <property type="entry name" value="30S ribosomal protein S13"/>
    <property type="match status" value="1"/>
</dbReference>
<dbReference type="GO" id="GO:0006412">
    <property type="term" value="P:translation"/>
    <property type="evidence" value="ECO:0007669"/>
    <property type="project" value="UniProtKB-UniRule"/>
</dbReference>
<dbReference type="PROSITE" id="PS00646">
    <property type="entry name" value="RIBOSOMAL_S13_1"/>
    <property type="match status" value="1"/>
</dbReference>
<dbReference type="Gene3D" id="4.10.910.10">
    <property type="entry name" value="30s ribosomal protein s13, domain 2"/>
    <property type="match status" value="1"/>
</dbReference>
<protein>
    <recommendedName>
        <fullName evidence="6 7">Small ribosomal subunit protein uS13</fullName>
    </recommendedName>
</protein>
<evidence type="ECO:0000256" key="7">
    <source>
        <dbReference type="HAMAP-Rule" id="MF_01315"/>
    </source>
</evidence>
<keyword evidence="3 7" id="KW-0694">RNA-binding</keyword>
<keyword evidence="4 7" id="KW-0689">Ribosomal protein</keyword>
<dbReference type="Proteomes" id="UP000034913">
    <property type="component" value="Unassembled WGS sequence"/>
</dbReference>
<sequence>MIRLAGINLDDNKKIDIALIAIYGIGRSLSAQVLRDTKIAPTTKVKDLTEAEEAKLRDMIEKRLTVEGDLRREVSTNIRRLKDVGSYRGQRHARKLPVHGQRTKTNARTKRGKRVTMGSGRKKTGDKT</sequence>
<comment type="caution">
    <text evidence="10">The sequence shown here is derived from an EMBL/GenBank/DDBJ whole genome shotgun (WGS) entry which is preliminary data.</text>
</comment>
<reference evidence="10 11" key="1">
    <citation type="journal article" date="2015" name="Nature">
        <title>rRNA introns, odd ribosomes, and small enigmatic genomes across a large radiation of phyla.</title>
        <authorList>
            <person name="Brown C.T."/>
            <person name="Hug L.A."/>
            <person name="Thomas B.C."/>
            <person name="Sharon I."/>
            <person name="Castelle C.J."/>
            <person name="Singh A."/>
            <person name="Wilkins M.J."/>
            <person name="Williams K.H."/>
            <person name="Banfield J.F."/>
        </authorList>
    </citation>
    <scope>NUCLEOTIDE SEQUENCE [LARGE SCALE GENOMIC DNA]</scope>
</reference>
<feature type="compositionally biased region" description="Basic residues" evidence="9">
    <location>
        <begin position="89"/>
        <end position="122"/>
    </location>
</feature>
<dbReference type="Gene3D" id="1.10.8.50">
    <property type="match status" value="1"/>
</dbReference>
<dbReference type="PATRIC" id="fig|1620414.3.peg.284"/>
<dbReference type="PROSITE" id="PS50159">
    <property type="entry name" value="RIBOSOMAL_S13_2"/>
    <property type="match status" value="1"/>
</dbReference>
<dbReference type="PANTHER" id="PTHR10871">
    <property type="entry name" value="30S RIBOSOMAL PROTEIN S13/40S RIBOSOMAL PROTEIN S18"/>
    <property type="match status" value="1"/>
</dbReference>
<dbReference type="GO" id="GO:0019843">
    <property type="term" value="F:rRNA binding"/>
    <property type="evidence" value="ECO:0007669"/>
    <property type="project" value="UniProtKB-UniRule"/>
</dbReference>
<dbReference type="InterPro" id="IPR010979">
    <property type="entry name" value="Ribosomal_uS13-like_H2TH"/>
</dbReference>
<evidence type="ECO:0000256" key="6">
    <source>
        <dbReference type="ARBA" id="ARBA00035166"/>
    </source>
</evidence>
<dbReference type="GO" id="GO:0000049">
    <property type="term" value="F:tRNA binding"/>
    <property type="evidence" value="ECO:0007669"/>
    <property type="project" value="UniProtKB-UniRule"/>
</dbReference>
<organism evidence="10 11">
    <name type="scientific">candidate division Kazan bacterium GW2011_GWB1_52_7</name>
    <dbReference type="NCBI Taxonomy" id="1620414"/>
    <lineage>
        <taxon>Bacteria</taxon>
        <taxon>Bacteria division Kazan-3B-28</taxon>
    </lineage>
</organism>
<dbReference type="GO" id="GO:0005829">
    <property type="term" value="C:cytosol"/>
    <property type="evidence" value="ECO:0007669"/>
    <property type="project" value="TreeGrafter"/>
</dbReference>
<keyword evidence="5 7" id="KW-0687">Ribonucleoprotein</keyword>
<dbReference type="GO" id="GO:0015935">
    <property type="term" value="C:small ribosomal subunit"/>
    <property type="evidence" value="ECO:0007669"/>
    <property type="project" value="TreeGrafter"/>
</dbReference>
<dbReference type="Pfam" id="PF00416">
    <property type="entry name" value="Ribosomal_S13"/>
    <property type="match status" value="1"/>
</dbReference>
<dbReference type="GO" id="GO:0003735">
    <property type="term" value="F:structural constituent of ribosome"/>
    <property type="evidence" value="ECO:0007669"/>
    <property type="project" value="InterPro"/>
</dbReference>
<evidence type="ECO:0000256" key="8">
    <source>
        <dbReference type="RuleBase" id="RU003830"/>
    </source>
</evidence>
<dbReference type="PIRSF" id="PIRSF002134">
    <property type="entry name" value="Ribosomal_S13"/>
    <property type="match status" value="1"/>
</dbReference>
<evidence type="ECO:0000256" key="5">
    <source>
        <dbReference type="ARBA" id="ARBA00023274"/>
    </source>
</evidence>
<dbReference type="EMBL" id="LCRB01000002">
    <property type="protein sequence ID" value="KKW26727.1"/>
    <property type="molecule type" value="Genomic_DNA"/>
</dbReference>
<keyword evidence="7" id="KW-0820">tRNA-binding</keyword>
<comment type="similarity">
    <text evidence="1 7 8">Belongs to the universal ribosomal protein uS13 family.</text>
</comment>
<dbReference type="SUPFAM" id="SSF46946">
    <property type="entry name" value="S13-like H2TH domain"/>
    <property type="match status" value="1"/>
</dbReference>
<dbReference type="InterPro" id="IPR019980">
    <property type="entry name" value="Ribosomal_uS13_bac-type"/>
</dbReference>
<feature type="region of interest" description="Disordered" evidence="9">
    <location>
        <begin position="86"/>
        <end position="128"/>
    </location>
</feature>
<proteinExistence type="inferred from homology"/>
<dbReference type="InterPro" id="IPR018269">
    <property type="entry name" value="Ribosomal_uS13_CS"/>
</dbReference>